<dbReference type="Proteomes" id="UP000612746">
    <property type="component" value="Unassembled WGS sequence"/>
</dbReference>
<organism evidence="2 3">
    <name type="scientific">Umbelopsis vinacea</name>
    <dbReference type="NCBI Taxonomy" id="44442"/>
    <lineage>
        <taxon>Eukaryota</taxon>
        <taxon>Fungi</taxon>
        <taxon>Fungi incertae sedis</taxon>
        <taxon>Mucoromycota</taxon>
        <taxon>Mucoromycotina</taxon>
        <taxon>Umbelopsidomycetes</taxon>
        <taxon>Umbelopsidales</taxon>
        <taxon>Umbelopsidaceae</taxon>
        <taxon>Umbelopsis</taxon>
    </lineage>
</organism>
<dbReference type="AlphaFoldDB" id="A0A8H7PZA6"/>
<evidence type="ECO:0000313" key="3">
    <source>
        <dbReference type="Proteomes" id="UP000612746"/>
    </source>
</evidence>
<name>A0A8H7PZA6_9FUNG</name>
<feature type="region of interest" description="Disordered" evidence="1">
    <location>
        <begin position="1"/>
        <end position="107"/>
    </location>
</feature>
<feature type="compositionally biased region" description="Polar residues" evidence="1">
    <location>
        <begin position="77"/>
        <end position="107"/>
    </location>
</feature>
<evidence type="ECO:0000256" key="1">
    <source>
        <dbReference type="SAM" id="MobiDB-lite"/>
    </source>
</evidence>
<evidence type="ECO:0000313" key="2">
    <source>
        <dbReference type="EMBL" id="KAG2183003.1"/>
    </source>
</evidence>
<comment type="caution">
    <text evidence="2">The sequence shown here is derived from an EMBL/GenBank/DDBJ whole genome shotgun (WGS) entry which is preliminary data.</text>
</comment>
<proteinExistence type="predicted"/>
<accession>A0A8H7PZA6</accession>
<sequence>MASETRYPSRRRSSRQSSQQQLNVLESPVPIPAAVPPMSLRTRSNIPQFATPAAPSVPAQPPTTTRSVNHIAADPSTAFTNLPKENSITPFEEQPQPTVDPNLASTSEYRRADKNKVLWYATPPVNITPLPQPVHSAKYLYWKRMQNQQPASS</sequence>
<dbReference type="OrthoDB" id="1742084at2759"/>
<protein>
    <submittedName>
        <fullName evidence="2">Uncharacterized protein</fullName>
    </submittedName>
</protein>
<dbReference type="EMBL" id="JAEPRA010000007">
    <property type="protein sequence ID" value="KAG2183003.1"/>
    <property type="molecule type" value="Genomic_DNA"/>
</dbReference>
<keyword evidence="3" id="KW-1185">Reference proteome</keyword>
<reference evidence="2" key="1">
    <citation type="submission" date="2020-12" db="EMBL/GenBank/DDBJ databases">
        <title>Metabolic potential, ecology and presence of endohyphal bacteria is reflected in genomic diversity of Mucoromycotina.</title>
        <authorList>
            <person name="Muszewska A."/>
            <person name="Okrasinska A."/>
            <person name="Steczkiewicz K."/>
            <person name="Drgas O."/>
            <person name="Orlowska M."/>
            <person name="Perlinska-Lenart U."/>
            <person name="Aleksandrzak-Piekarczyk T."/>
            <person name="Szatraj K."/>
            <person name="Zielenkiewicz U."/>
            <person name="Pilsyk S."/>
            <person name="Malc E."/>
            <person name="Mieczkowski P."/>
            <person name="Kruszewska J.S."/>
            <person name="Biernat P."/>
            <person name="Pawlowska J."/>
        </authorList>
    </citation>
    <scope>NUCLEOTIDE SEQUENCE</scope>
    <source>
        <strain evidence="2">WA0000051536</strain>
    </source>
</reference>
<gene>
    <name evidence="2" type="ORF">INT44_005984</name>
</gene>